<comment type="caution">
    <text evidence="1">The sequence shown here is derived from an EMBL/GenBank/DDBJ whole genome shotgun (WGS) entry which is preliminary data.</text>
</comment>
<dbReference type="PANTHER" id="PTHR37162">
    <property type="entry name" value="HAT FAMILY DIMERISATION DOMAINCONTAINING PROTEIN-RELATED"/>
    <property type="match status" value="1"/>
</dbReference>
<dbReference type="Proteomes" id="UP001174136">
    <property type="component" value="Unassembled WGS sequence"/>
</dbReference>
<proteinExistence type="predicted"/>
<accession>A0AA47N3R5</accession>
<dbReference type="AlphaFoldDB" id="A0AA47N3R5"/>
<name>A0AA47N3R5_MERPO</name>
<sequence length="228" mass="24697">MYYRCLDVTVVESLLETPDQVRLLTEPAATVRAELNISGGGGALAESLMGATIDVYDNNSKKQAGKKFNMPGHCRFNNAWLQMNKYSWVTADKDPGRAQCRLCGGKSIDISNMGEAALSSHAKGSKHQSAAASEATATPITGFFTTPRTTTTSSSTSLSSATKQASITDAVMKNDVLTAEIMWALKMVNSHYSFKSSEDASLLFRRMFPDSQIATQFACGERKCSYLC</sequence>
<dbReference type="PANTHER" id="PTHR37162:SF11">
    <property type="match status" value="1"/>
</dbReference>
<dbReference type="EMBL" id="JAOPHQ010001166">
    <property type="protein sequence ID" value="KAK0151782.1"/>
    <property type="molecule type" value="Genomic_DNA"/>
</dbReference>
<reference evidence="1" key="1">
    <citation type="journal article" date="2023" name="Front. Mar. Sci.">
        <title>A new Merluccius polli reference genome to investigate the effects of global change in West African waters.</title>
        <authorList>
            <person name="Mateo J.L."/>
            <person name="Blanco-Fernandez C."/>
            <person name="Garcia-Vazquez E."/>
            <person name="Machado-Schiaffino G."/>
        </authorList>
    </citation>
    <scope>NUCLEOTIDE SEQUENCE</scope>
    <source>
        <strain evidence="1">C29</strain>
        <tissue evidence="1">Fin</tissue>
    </source>
</reference>
<keyword evidence="2" id="KW-1185">Reference proteome</keyword>
<gene>
    <name evidence="1" type="ORF">N1851_006846</name>
</gene>
<protein>
    <submittedName>
        <fullName evidence="1">Uncharacterized protein</fullName>
    </submittedName>
</protein>
<evidence type="ECO:0000313" key="1">
    <source>
        <dbReference type="EMBL" id="KAK0151782.1"/>
    </source>
</evidence>
<organism evidence="1 2">
    <name type="scientific">Merluccius polli</name>
    <name type="common">Benguela hake</name>
    <name type="synonym">Merluccius cadenati</name>
    <dbReference type="NCBI Taxonomy" id="89951"/>
    <lineage>
        <taxon>Eukaryota</taxon>
        <taxon>Metazoa</taxon>
        <taxon>Chordata</taxon>
        <taxon>Craniata</taxon>
        <taxon>Vertebrata</taxon>
        <taxon>Euteleostomi</taxon>
        <taxon>Actinopterygii</taxon>
        <taxon>Neopterygii</taxon>
        <taxon>Teleostei</taxon>
        <taxon>Neoteleostei</taxon>
        <taxon>Acanthomorphata</taxon>
        <taxon>Zeiogadaria</taxon>
        <taxon>Gadariae</taxon>
        <taxon>Gadiformes</taxon>
        <taxon>Gadoidei</taxon>
        <taxon>Merlucciidae</taxon>
        <taxon>Merluccius</taxon>
    </lineage>
</organism>
<evidence type="ECO:0000313" key="2">
    <source>
        <dbReference type="Proteomes" id="UP001174136"/>
    </source>
</evidence>